<dbReference type="InterPro" id="IPR050855">
    <property type="entry name" value="NDM-1-like"/>
</dbReference>
<dbReference type="Gene3D" id="3.60.15.10">
    <property type="entry name" value="Ribonuclease Z/Hydroxyacylglutathione hydrolase-like"/>
    <property type="match status" value="1"/>
</dbReference>
<dbReference type="Proteomes" id="UP000596857">
    <property type="component" value="Unassembled WGS sequence"/>
</dbReference>
<dbReference type="Pfam" id="PF00753">
    <property type="entry name" value="Lactamase_B"/>
    <property type="match status" value="1"/>
</dbReference>
<evidence type="ECO:0000256" key="2">
    <source>
        <dbReference type="ARBA" id="ARBA00034301"/>
    </source>
</evidence>
<keyword evidence="6" id="KW-1185">Reference proteome</keyword>
<proteinExistence type="predicted"/>
<comment type="function">
    <text evidence="2">Counteracts the endogenous Pycsar antiviral defense system. Phosphodiesterase that enables metal-dependent hydrolysis of host cyclic nucleotide Pycsar defense signals such as cCMP and cUMP.</text>
</comment>
<dbReference type="RefSeq" id="WP_171716254.1">
    <property type="nucleotide sequence ID" value="NZ_WHOB01000016.1"/>
</dbReference>
<feature type="domain" description="Metallo-beta-lactamase" evidence="4">
    <location>
        <begin position="23"/>
        <end position="239"/>
    </location>
</feature>
<sequence length="307" mass="33618">MFTVEEVAQGVWAAIVIPGRGAVGNASIIDLGDSTVVVDTFSLPGAAKLLRETAEQLTGKPVQYIVNTHYHGDHHYGNMEFADCVIISTELTREVLTTNGPPELGEWQEGLQKQIAALQEAHSTAADTRLQAALGYEISEKQALLEATPAIRRVTAAVTFKDTLDIHGSERSIQLFTYGGGHTCSDAMVYIADVKVLIAGDLVLNQSHPAMLHGFPEAWAVIVERIGREMDFTRLIPGHGGVAGRESIAEMLSYLQEIQEYAAAAVRSGESADFWLAKGIPAPFDTWEGSHIFEWNFRWLYNTYNQS</sequence>
<dbReference type="SMART" id="SM00849">
    <property type="entry name" value="Lactamase_B"/>
    <property type="match status" value="1"/>
</dbReference>
<dbReference type="PANTHER" id="PTHR42951:SF4">
    <property type="entry name" value="ACYL-COENZYME A THIOESTERASE MBLAC2"/>
    <property type="match status" value="1"/>
</dbReference>
<accession>A0ABX1YB55</accession>
<evidence type="ECO:0000313" key="5">
    <source>
        <dbReference type="EMBL" id="NOU78142.1"/>
    </source>
</evidence>
<dbReference type="SUPFAM" id="SSF56281">
    <property type="entry name" value="Metallo-hydrolase/oxidoreductase"/>
    <property type="match status" value="1"/>
</dbReference>
<reference evidence="5 6" key="1">
    <citation type="submission" date="2019-10" db="EMBL/GenBank/DDBJ databases">
        <title>Description of Paenibacillus terricola sp. nov.</title>
        <authorList>
            <person name="Carlier A."/>
            <person name="Qi S."/>
        </authorList>
    </citation>
    <scope>NUCLEOTIDE SEQUENCE [LARGE SCALE GENOMIC DNA]</scope>
    <source>
        <strain evidence="5 6">LMG 31459</strain>
    </source>
</reference>
<gene>
    <name evidence="5" type="ORF">GC101_04535</name>
</gene>
<protein>
    <submittedName>
        <fullName evidence="5">MBL fold metallo-hydrolase</fullName>
    </submittedName>
</protein>
<dbReference type="InterPro" id="IPR036866">
    <property type="entry name" value="RibonucZ/Hydroxyglut_hydro"/>
</dbReference>
<dbReference type="InterPro" id="IPR001279">
    <property type="entry name" value="Metallo-B-lactamas"/>
</dbReference>
<name>A0ABX1YB55_9BACL</name>
<dbReference type="EMBL" id="WHOB01000016">
    <property type="protein sequence ID" value="NOU78142.1"/>
    <property type="molecule type" value="Genomic_DNA"/>
</dbReference>
<dbReference type="CDD" id="cd16282">
    <property type="entry name" value="metallo-hydrolase-like_MBL-fold"/>
    <property type="match status" value="1"/>
</dbReference>
<dbReference type="PANTHER" id="PTHR42951">
    <property type="entry name" value="METALLO-BETA-LACTAMASE DOMAIN-CONTAINING"/>
    <property type="match status" value="1"/>
</dbReference>
<evidence type="ECO:0000313" key="6">
    <source>
        <dbReference type="Proteomes" id="UP000596857"/>
    </source>
</evidence>
<organism evidence="5 6">
    <name type="scientific">Paenibacillus phytohabitans</name>
    <dbReference type="NCBI Taxonomy" id="2654978"/>
    <lineage>
        <taxon>Bacteria</taxon>
        <taxon>Bacillati</taxon>
        <taxon>Bacillota</taxon>
        <taxon>Bacilli</taxon>
        <taxon>Bacillales</taxon>
        <taxon>Paenibacillaceae</taxon>
        <taxon>Paenibacillus</taxon>
    </lineage>
</organism>
<comment type="caution">
    <text evidence="5">The sequence shown here is derived from an EMBL/GenBank/DDBJ whole genome shotgun (WGS) entry which is preliminary data.</text>
</comment>
<evidence type="ECO:0000256" key="3">
    <source>
        <dbReference type="ARBA" id="ARBA00048505"/>
    </source>
</evidence>
<comment type="catalytic activity">
    <reaction evidence="3">
        <text>3',5'-cyclic UMP + H2O = UMP + H(+)</text>
        <dbReference type="Rhea" id="RHEA:70575"/>
        <dbReference type="ChEBI" id="CHEBI:15377"/>
        <dbReference type="ChEBI" id="CHEBI:15378"/>
        <dbReference type="ChEBI" id="CHEBI:57865"/>
        <dbReference type="ChEBI" id="CHEBI:184387"/>
    </reaction>
    <physiologicalReaction direction="left-to-right" evidence="3">
        <dbReference type="Rhea" id="RHEA:70576"/>
    </physiologicalReaction>
</comment>
<comment type="catalytic activity">
    <reaction evidence="1">
        <text>3',5'-cyclic CMP + H2O = CMP + H(+)</text>
        <dbReference type="Rhea" id="RHEA:72675"/>
        <dbReference type="ChEBI" id="CHEBI:15377"/>
        <dbReference type="ChEBI" id="CHEBI:15378"/>
        <dbReference type="ChEBI" id="CHEBI:58003"/>
        <dbReference type="ChEBI" id="CHEBI:60377"/>
    </reaction>
    <physiologicalReaction direction="left-to-right" evidence="1">
        <dbReference type="Rhea" id="RHEA:72676"/>
    </physiologicalReaction>
</comment>
<evidence type="ECO:0000259" key="4">
    <source>
        <dbReference type="SMART" id="SM00849"/>
    </source>
</evidence>
<evidence type="ECO:0000256" key="1">
    <source>
        <dbReference type="ARBA" id="ARBA00034221"/>
    </source>
</evidence>